<dbReference type="Pfam" id="PF06775">
    <property type="entry name" value="Seipin"/>
    <property type="match status" value="1"/>
</dbReference>
<feature type="compositionally biased region" description="Acidic residues" evidence="7">
    <location>
        <begin position="587"/>
        <end position="599"/>
    </location>
</feature>
<evidence type="ECO:0000256" key="2">
    <source>
        <dbReference type="ARBA" id="ARBA00022692"/>
    </source>
</evidence>
<feature type="transmembrane region" description="Helical" evidence="8">
    <location>
        <begin position="45"/>
        <end position="70"/>
    </location>
</feature>
<evidence type="ECO:0000256" key="8">
    <source>
        <dbReference type="SAM" id="Phobius"/>
    </source>
</evidence>
<feature type="region of interest" description="Disordered" evidence="7">
    <location>
        <begin position="356"/>
        <end position="394"/>
    </location>
</feature>
<accession>F4PUA9</accession>
<reference evidence="10" key="1">
    <citation type="journal article" date="2011" name="Genome Res.">
        <title>Phylogeny-wide analysis of social amoeba genomes highlights ancient origins for complex intercellular communication.</title>
        <authorList>
            <person name="Heidel A.J."/>
            <person name="Lawal H.M."/>
            <person name="Felder M."/>
            <person name="Schilde C."/>
            <person name="Helps N.R."/>
            <person name="Tunggal B."/>
            <person name="Rivero F."/>
            <person name="John U."/>
            <person name="Schleicher M."/>
            <person name="Eichinger L."/>
            <person name="Platzer M."/>
            <person name="Noegel A.A."/>
            <person name="Schaap P."/>
            <person name="Gloeckner G."/>
        </authorList>
    </citation>
    <scope>NUCLEOTIDE SEQUENCE [LARGE SCALE GENOMIC DNA]</scope>
    <source>
        <strain evidence="10">SH3</strain>
    </source>
</reference>
<evidence type="ECO:0000256" key="5">
    <source>
        <dbReference type="ARBA" id="ARBA00023098"/>
    </source>
</evidence>
<evidence type="ECO:0000256" key="7">
    <source>
        <dbReference type="SAM" id="MobiDB-lite"/>
    </source>
</evidence>
<dbReference type="GO" id="GO:0006629">
    <property type="term" value="P:lipid metabolic process"/>
    <property type="evidence" value="ECO:0007669"/>
    <property type="project" value="UniProtKB-KW"/>
</dbReference>
<feature type="compositionally biased region" description="Acidic residues" evidence="7">
    <location>
        <begin position="495"/>
        <end position="506"/>
    </location>
</feature>
<dbReference type="PANTHER" id="PTHR21212:SF0">
    <property type="entry name" value="SEIPIN"/>
    <property type="match status" value="1"/>
</dbReference>
<dbReference type="KEGG" id="dfa:DFA_01710"/>
<feature type="compositionally biased region" description="Low complexity" evidence="7">
    <location>
        <begin position="367"/>
        <end position="394"/>
    </location>
</feature>
<gene>
    <name evidence="9" type="ORF">DFA_01710</name>
</gene>
<organism evidence="9 10">
    <name type="scientific">Cavenderia fasciculata</name>
    <name type="common">Slime mold</name>
    <name type="synonym">Dictyostelium fasciculatum</name>
    <dbReference type="NCBI Taxonomy" id="261658"/>
    <lineage>
        <taxon>Eukaryota</taxon>
        <taxon>Amoebozoa</taxon>
        <taxon>Evosea</taxon>
        <taxon>Eumycetozoa</taxon>
        <taxon>Dictyostelia</taxon>
        <taxon>Acytosteliales</taxon>
        <taxon>Cavenderiaceae</taxon>
        <taxon>Cavenderia</taxon>
    </lineage>
</organism>
<dbReference type="AlphaFoldDB" id="F4PUA9"/>
<keyword evidence="2 8" id="KW-0812">Transmembrane</keyword>
<comment type="subcellular location">
    <subcellularLocation>
        <location evidence="1">Endoplasmic reticulum membrane</location>
        <topology evidence="1">Multi-pass membrane protein</topology>
    </subcellularLocation>
</comment>
<keyword evidence="4 8" id="KW-1133">Transmembrane helix</keyword>
<dbReference type="STRING" id="1054147.F4PUA9"/>
<keyword evidence="6 8" id="KW-0472">Membrane</keyword>
<evidence type="ECO:0000256" key="4">
    <source>
        <dbReference type="ARBA" id="ARBA00022989"/>
    </source>
</evidence>
<protein>
    <recommendedName>
        <fullName evidence="11">Adipose-regulatory protein</fullName>
    </recommendedName>
</protein>
<evidence type="ECO:0000313" key="10">
    <source>
        <dbReference type="Proteomes" id="UP000007797"/>
    </source>
</evidence>
<feature type="compositionally biased region" description="Low complexity" evidence="7">
    <location>
        <begin position="443"/>
        <end position="468"/>
    </location>
</feature>
<feature type="transmembrane region" description="Helical" evidence="8">
    <location>
        <begin position="292"/>
        <end position="324"/>
    </location>
</feature>
<keyword evidence="10" id="KW-1185">Reference proteome</keyword>
<proteinExistence type="predicted"/>
<dbReference type="GO" id="GO:0140042">
    <property type="term" value="P:lipid droplet formation"/>
    <property type="evidence" value="ECO:0007669"/>
    <property type="project" value="UniProtKB-ARBA"/>
</dbReference>
<dbReference type="CDD" id="cd23995">
    <property type="entry name" value="Seipin_BSCL2_like"/>
    <property type="match status" value="1"/>
</dbReference>
<evidence type="ECO:0000256" key="6">
    <source>
        <dbReference type="ARBA" id="ARBA00023136"/>
    </source>
</evidence>
<evidence type="ECO:0000313" key="9">
    <source>
        <dbReference type="EMBL" id="EGG21824.1"/>
    </source>
</evidence>
<dbReference type="OrthoDB" id="3990054at2759"/>
<dbReference type="InterPro" id="IPR009617">
    <property type="entry name" value="Seipin"/>
</dbReference>
<dbReference type="GO" id="GO:0005789">
    <property type="term" value="C:endoplasmic reticulum membrane"/>
    <property type="evidence" value="ECO:0007669"/>
    <property type="project" value="UniProtKB-SubCell"/>
</dbReference>
<dbReference type="Proteomes" id="UP000007797">
    <property type="component" value="Unassembled WGS sequence"/>
</dbReference>
<sequence length="612" mass="69808">MNIISYHIYPISIIVQSSVGTRHTKKQTKKQSHHQHQHHRVAMESLILSSITVPLNIAYSMVSFFMKLWLVPINHIIEWIASRIQPLVEPLVHFYQQNKSKIVRISIYSVALVLLCAFISLINYAVLYSYFVPKVSSEEPLYFDFNGHRSVVATTEVAVSFQRSQLYDIYLNLEMPESPKNEDMGMFMVCLDLDSQDKWNPHKLLSVCRPATIKYRSPIIKSIKSVLMSIPYIFGLYEEKQELSISLVEDLPFKRFYQTVSASISILNKNIQIYSARLSFQAKLSGLEYYMYYYPILSFFIGFCSLFVTWMCIVSFILVSIYVYRHFNNPHHQEIEEEEQEEEEQQVKEKVIRAEVKQQQQQQNPLDISSQSSSSSIDSRFDPNNNNNNLNNSTNKKKILFDSEDNSSSDDLSWNGDLLKKKKKESLFDTELRFVLDKLESEAAAAAAAKPDSKSPSSSTPTSSTITPSPTPFEEVSPKKKTKQQDDSNKQDSSNDLEEEEDDGLVPEEPPVGQTIEEISRVSSIRSDSTNPSSSSLISSTTLSSSSSTSSEQESYGNSGALVNDEWHMMSGSDDGEINDNVSQTEQPEEETMQEEQEDQERNDGIRKRKTN</sequence>
<feature type="compositionally biased region" description="Polar residues" evidence="7">
    <location>
        <begin position="357"/>
        <end position="366"/>
    </location>
</feature>
<dbReference type="OMA" id="HIIEWIA"/>
<dbReference type="PANTHER" id="PTHR21212">
    <property type="entry name" value="BERNARDINELLI-SEIP CONGENITAL LIPODYSTROPHY 2 HOMOLOG BSCL2 PROTEIN"/>
    <property type="match status" value="1"/>
</dbReference>
<evidence type="ECO:0000256" key="3">
    <source>
        <dbReference type="ARBA" id="ARBA00022824"/>
    </source>
</evidence>
<keyword evidence="5" id="KW-0443">Lipid metabolism</keyword>
<feature type="transmembrane region" description="Helical" evidence="8">
    <location>
        <begin position="107"/>
        <end position="131"/>
    </location>
</feature>
<dbReference type="EMBL" id="GL883010">
    <property type="protein sequence ID" value="EGG21824.1"/>
    <property type="molecule type" value="Genomic_DNA"/>
</dbReference>
<feature type="region of interest" description="Disordered" evidence="7">
    <location>
        <begin position="442"/>
        <end position="612"/>
    </location>
</feature>
<evidence type="ECO:0000256" key="1">
    <source>
        <dbReference type="ARBA" id="ARBA00004477"/>
    </source>
</evidence>
<evidence type="ECO:0008006" key="11">
    <source>
        <dbReference type="Google" id="ProtNLM"/>
    </source>
</evidence>
<dbReference type="RefSeq" id="XP_004359674.1">
    <property type="nucleotide sequence ID" value="XM_004359617.1"/>
</dbReference>
<keyword evidence="3" id="KW-0256">Endoplasmic reticulum</keyword>
<dbReference type="GeneID" id="14873473"/>
<feature type="compositionally biased region" description="Low complexity" evidence="7">
    <location>
        <begin position="521"/>
        <end position="551"/>
    </location>
</feature>
<name>F4PUA9_CACFS</name>